<dbReference type="InterPro" id="IPR045584">
    <property type="entry name" value="Pilin-like"/>
</dbReference>
<dbReference type="NCBIfam" id="TIGR02532">
    <property type="entry name" value="IV_pilin_GFxxxE"/>
    <property type="match status" value="1"/>
</dbReference>
<evidence type="ECO:0000256" key="1">
    <source>
        <dbReference type="ARBA" id="ARBA00004167"/>
    </source>
</evidence>
<dbReference type="Pfam" id="PF07963">
    <property type="entry name" value="N_methyl"/>
    <property type="match status" value="1"/>
</dbReference>
<evidence type="ECO:0000256" key="4">
    <source>
        <dbReference type="ARBA" id="ARBA00022989"/>
    </source>
</evidence>
<dbReference type="Proteomes" id="UP000199182">
    <property type="component" value="Unassembled WGS sequence"/>
</dbReference>
<dbReference type="STRING" id="258515.SAMN05192585_15112"/>
<comment type="subcellular location">
    <subcellularLocation>
        <location evidence="1">Membrane</location>
        <topology evidence="1">Single-pass membrane protein</topology>
    </subcellularLocation>
</comment>
<evidence type="ECO:0000256" key="5">
    <source>
        <dbReference type="ARBA" id="ARBA00023136"/>
    </source>
</evidence>
<keyword evidence="8" id="KW-1185">Reference proteome</keyword>
<accession>A0A1H0GIC5</accession>
<proteinExistence type="predicted"/>
<reference evidence="7 8" key="1">
    <citation type="submission" date="2016-10" db="EMBL/GenBank/DDBJ databases">
        <authorList>
            <person name="de Groot N.N."/>
        </authorList>
    </citation>
    <scope>NUCLEOTIDE SEQUENCE [LARGE SCALE GENOMIC DNA]</scope>
    <source>
        <strain evidence="7 8">CGMCC 1.5012</strain>
    </source>
</reference>
<organism evidence="7 8">
    <name type="scientific">Acetanaerobacterium elongatum</name>
    <dbReference type="NCBI Taxonomy" id="258515"/>
    <lineage>
        <taxon>Bacteria</taxon>
        <taxon>Bacillati</taxon>
        <taxon>Bacillota</taxon>
        <taxon>Clostridia</taxon>
        <taxon>Eubacteriales</taxon>
        <taxon>Oscillospiraceae</taxon>
        <taxon>Acetanaerobacterium</taxon>
    </lineage>
</organism>
<sequence length="137" mass="14294">MFKTLYQKIAKKNRGFTLIELIVVIAILGILIAILVPSMIGFINSAKEASVKSTGKTLYTAAQAYVTDLVQVKGQGVPAANAITVPALQTANLLNQGLKSGASFEVTAIDTKGNITGCTYTESGIVVTYPAGTVATK</sequence>
<evidence type="ECO:0000313" key="8">
    <source>
        <dbReference type="Proteomes" id="UP000199182"/>
    </source>
</evidence>
<dbReference type="EMBL" id="FNID01000051">
    <property type="protein sequence ID" value="SDO06687.1"/>
    <property type="molecule type" value="Genomic_DNA"/>
</dbReference>
<dbReference type="SUPFAM" id="SSF54523">
    <property type="entry name" value="Pili subunits"/>
    <property type="match status" value="1"/>
</dbReference>
<name>A0A1H0GIC5_9FIRM</name>
<feature type="transmembrane region" description="Helical" evidence="6">
    <location>
        <begin position="21"/>
        <end position="43"/>
    </location>
</feature>
<gene>
    <name evidence="7" type="ORF">SAMN05192585_15112</name>
</gene>
<keyword evidence="2" id="KW-0488">Methylation</keyword>
<protein>
    <submittedName>
        <fullName evidence="7">Type IV pilus assembly protein PilA</fullName>
    </submittedName>
</protein>
<keyword evidence="4 6" id="KW-1133">Transmembrane helix</keyword>
<dbReference type="RefSeq" id="WP_092643399.1">
    <property type="nucleotide sequence ID" value="NZ_FNID01000051.1"/>
</dbReference>
<evidence type="ECO:0000313" key="7">
    <source>
        <dbReference type="EMBL" id="SDO06687.1"/>
    </source>
</evidence>
<keyword evidence="5 6" id="KW-0472">Membrane</keyword>
<dbReference type="Gene3D" id="3.30.700.10">
    <property type="entry name" value="Glycoprotein, Type 4 Pilin"/>
    <property type="match status" value="1"/>
</dbReference>
<dbReference type="AlphaFoldDB" id="A0A1H0GIC5"/>
<dbReference type="PANTHER" id="PTHR30093">
    <property type="entry name" value="GENERAL SECRETION PATHWAY PROTEIN G"/>
    <property type="match status" value="1"/>
</dbReference>
<dbReference type="PANTHER" id="PTHR30093:SF44">
    <property type="entry name" value="TYPE II SECRETION SYSTEM CORE PROTEIN G"/>
    <property type="match status" value="1"/>
</dbReference>
<dbReference type="InterPro" id="IPR012902">
    <property type="entry name" value="N_methyl_site"/>
</dbReference>
<evidence type="ECO:0000256" key="2">
    <source>
        <dbReference type="ARBA" id="ARBA00022481"/>
    </source>
</evidence>
<dbReference type="PROSITE" id="PS00409">
    <property type="entry name" value="PROKAR_NTER_METHYL"/>
    <property type="match status" value="1"/>
</dbReference>
<evidence type="ECO:0000256" key="6">
    <source>
        <dbReference type="SAM" id="Phobius"/>
    </source>
</evidence>
<keyword evidence="3 6" id="KW-0812">Transmembrane</keyword>
<evidence type="ECO:0000256" key="3">
    <source>
        <dbReference type="ARBA" id="ARBA00022692"/>
    </source>
</evidence>
<dbReference type="GO" id="GO:0016020">
    <property type="term" value="C:membrane"/>
    <property type="evidence" value="ECO:0007669"/>
    <property type="project" value="UniProtKB-SubCell"/>
</dbReference>